<organism evidence="8 9">
    <name type="scientific">Candidatus Terrybacteria bacterium RIFCSPHIGHO2_01_FULL_43_35</name>
    <dbReference type="NCBI Taxonomy" id="1802361"/>
    <lineage>
        <taxon>Bacteria</taxon>
        <taxon>Candidatus Terryibacteriota</taxon>
    </lineage>
</organism>
<dbReference type="Pfam" id="PF14450">
    <property type="entry name" value="FtsA"/>
    <property type="match status" value="1"/>
</dbReference>
<dbReference type="CDD" id="cd24048">
    <property type="entry name" value="ASKHA_NBD_FtsA"/>
    <property type="match status" value="1"/>
</dbReference>
<dbReference type="EMBL" id="MHSR01000013">
    <property type="protein sequence ID" value="OHA46574.1"/>
    <property type="molecule type" value="Genomic_DNA"/>
</dbReference>
<evidence type="ECO:0000256" key="4">
    <source>
        <dbReference type="ARBA" id="ARBA00023306"/>
    </source>
</evidence>
<evidence type="ECO:0000256" key="2">
    <source>
        <dbReference type="ARBA" id="ARBA00022618"/>
    </source>
</evidence>
<comment type="caution">
    <text evidence="8">The sequence shown here is derived from an EMBL/GenBank/DDBJ whole genome shotgun (WGS) entry which is preliminary data.</text>
</comment>
<feature type="domain" description="SHS2" evidence="7">
    <location>
        <begin position="7"/>
        <end position="196"/>
    </location>
</feature>
<dbReference type="InterPro" id="IPR043129">
    <property type="entry name" value="ATPase_NBD"/>
</dbReference>
<comment type="function">
    <text evidence="5 6">Cell division protein that is involved in the assembly of the Z ring. May serve as a membrane anchor for the Z ring.</text>
</comment>
<evidence type="ECO:0000256" key="5">
    <source>
        <dbReference type="HAMAP-Rule" id="MF_02033"/>
    </source>
</evidence>
<comment type="similarity">
    <text evidence="5 6">Belongs to the FtsA/MreB family.</text>
</comment>
<dbReference type="NCBIfam" id="TIGR01174">
    <property type="entry name" value="ftsA"/>
    <property type="match status" value="1"/>
</dbReference>
<reference evidence="8 9" key="1">
    <citation type="journal article" date="2016" name="Nat. Commun.">
        <title>Thousands of microbial genomes shed light on interconnected biogeochemical processes in an aquifer system.</title>
        <authorList>
            <person name="Anantharaman K."/>
            <person name="Brown C.T."/>
            <person name="Hug L.A."/>
            <person name="Sharon I."/>
            <person name="Castelle C.J."/>
            <person name="Probst A.J."/>
            <person name="Thomas B.C."/>
            <person name="Singh A."/>
            <person name="Wilkins M.J."/>
            <person name="Karaoz U."/>
            <person name="Brodie E.L."/>
            <person name="Williams K.H."/>
            <person name="Hubbard S.S."/>
            <person name="Banfield J.F."/>
        </authorList>
    </citation>
    <scope>NUCLEOTIDE SEQUENCE [LARGE SCALE GENOMIC DNA]</scope>
</reference>
<evidence type="ECO:0000256" key="1">
    <source>
        <dbReference type="ARBA" id="ARBA00022475"/>
    </source>
</evidence>
<evidence type="ECO:0000313" key="8">
    <source>
        <dbReference type="EMBL" id="OHA46574.1"/>
    </source>
</evidence>
<sequence>MASSHNFAGLDIGSSFIRVVVAQKDEVSSKPRVIGLGTAPSAGLRRGLIVDADEVAKVAARAIEDAERMADTSIDKVYVAVGGAHISALPSRGVVAVARADGRIGEEDVNRVIDAAQAIALSQNREIIHAIPKEFRVDGEGGMKNVVGMSGVRLEVDSVLITGASPFLRNLERVLEMLDLRPQEFIPSSIATARAVLTPRHKELGVMLLDIGGTTTDIAVFEEGSCMHVSVIPIGGAHITNDIAIGLKTSLDVAERIKNDFGSALPSSITKRDIINVADLDPRESGEFSRKAVAEIIEARLEEIFDLANEELKKIERSRMLPAGVVISGGTAALPGILELAKKSFRLPTQLGYAADLDGADLGNAFSLGSALGLILLAADAQSQKGPGSFKLPNIAWGGTKAIGGRTSSGGDKIKRFLKSLLP</sequence>
<proteinExistence type="inferred from homology"/>
<dbReference type="InterPro" id="IPR050696">
    <property type="entry name" value="FtsA/MreB"/>
</dbReference>
<dbReference type="GO" id="GO:0032153">
    <property type="term" value="C:cell division site"/>
    <property type="evidence" value="ECO:0007669"/>
    <property type="project" value="UniProtKB-UniRule"/>
</dbReference>
<dbReference type="InterPro" id="IPR020823">
    <property type="entry name" value="Cell_div_FtsA"/>
</dbReference>
<dbReference type="AlphaFoldDB" id="A0A1G2PE15"/>
<accession>A0A1G2PE15</accession>
<dbReference type="PANTHER" id="PTHR32432:SF4">
    <property type="entry name" value="CELL DIVISION PROTEIN FTSA"/>
    <property type="match status" value="1"/>
</dbReference>
<keyword evidence="1 5" id="KW-1003">Cell membrane</keyword>
<dbReference type="SUPFAM" id="SSF53067">
    <property type="entry name" value="Actin-like ATPase domain"/>
    <property type="match status" value="2"/>
</dbReference>
<dbReference type="GO" id="GO:0043093">
    <property type="term" value="P:FtsZ-dependent cytokinesis"/>
    <property type="evidence" value="ECO:0007669"/>
    <property type="project" value="UniProtKB-UniRule"/>
</dbReference>
<comment type="subunit">
    <text evidence="5">Self-interacts. Interacts with FtsZ.</text>
</comment>
<dbReference type="PIRSF" id="PIRSF003101">
    <property type="entry name" value="FtsA"/>
    <property type="match status" value="1"/>
</dbReference>
<dbReference type="Pfam" id="PF02491">
    <property type="entry name" value="SHS2_FTSA"/>
    <property type="match status" value="1"/>
</dbReference>
<dbReference type="Proteomes" id="UP000178869">
    <property type="component" value="Unassembled WGS sequence"/>
</dbReference>
<gene>
    <name evidence="5" type="primary">ftsA</name>
    <name evidence="8" type="ORF">A2828_01555</name>
</gene>
<protein>
    <recommendedName>
        <fullName evidence="5 6">Cell division protein FtsA</fullName>
    </recommendedName>
</protein>
<keyword evidence="2 5" id="KW-0132">Cell division</keyword>
<keyword evidence="3 5" id="KW-0472">Membrane</keyword>
<evidence type="ECO:0000256" key="6">
    <source>
        <dbReference type="PIRNR" id="PIRNR003101"/>
    </source>
</evidence>
<dbReference type="HAMAP" id="MF_02033">
    <property type="entry name" value="FtsA"/>
    <property type="match status" value="1"/>
</dbReference>
<evidence type="ECO:0000256" key="3">
    <source>
        <dbReference type="ARBA" id="ARBA00023136"/>
    </source>
</evidence>
<evidence type="ECO:0000313" key="9">
    <source>
        <dbReference type="Proteomes" id="UP000178869"/>
    </source>
</evidence>
<dbReference type="Gene3D" id="3.30.420.40">
    <property type="match status" value="2"/>
</dbReference>
<comment type="subcellular location">
    <subcellularLocation>
        <location evidence="5">Cell membrane</location>
        <topology evidence="5">Peripheral membrane protein</topology>
        <orientation evidence="5">Cytoplasmic side</orientation>
    </subcellularLocation>
    <text evidence="5">Localizes to the Z ring in an FtsZ-dependent manner. Targeted to the membrane through a conserved C-terminal amphipathic helix.</text>
</comment>
<dbReference type="PANTHER" id="PTHR32432">
    <property type="entry name" value="CELL DIVISION PROTEIN FTSA-RELATED"/>
    <property type="match status" value="1"/>
</dbReference>
<evidence type="ECO:0000259" key="7">
    <source>
        <dbReference type="SMART" id="SM00842"/>
    </source>
</evidence>
<dbReference type="InterPro" id="IPR003494">
    <property type="entry name" value="SHS2_FtsA"/>
</dbReference>
<keyword evidence="4 5" id="KW-0131">Cell cycle</keyword>
<name>A0A1G2PE15_9BACT</name>
<dbReference type="SMART" id="SM00842">
    <property type="entry name" value="FtsA"/>
    <property type="match status" value="1"/>
</dbReference>
<dbReference type="GO" id="GO:0009898">
    <property type="term" value="C:cytoplasmic side of plasma membrane"/>
    <property type="evidence" value="ECO:0007669"/>
    <property type="project" value="UniProtKB-UniRule"/>
</dbReference>